<protein>
    <submittedName>
        <fullName evidence="2">Uncharacterized protein</fullName>
    </submittedName>
</protein>
<evidence type="ECO:0000313" key="3">
    <source>
        <dbReference type="Proteomes" id="UP001276659"/>
    </source>
</evidence>
<comment type="caution">
    <text evidence="2">The sequence shown here is derived from an EMBL/GenBank/DDBJ whole genome shotgun (WGS) entry which is preliminary data.</text>
</comment>
<evidence type="ECO:0000313" key="2">
    <source>
        <dbReference type="EMBL" id="KAK3167239.1"/>
    </source>
</evidence>
<proteinExistence type="predicted"/>
<reference evidence="2" key="1">
    <citation type="submission" date="2022-11" db="EMBL/GenBank/DDBJ databases">
        <title>Chromosomal genome sequence assembly and mating type (MAT) locus characterization of the leprose asexual lichenized fungus Lepraria neglecta (Nyl.) Erichsen.</title>
        <authorList>
            <person name="Allen J.L."/>
            <person name="Pfeffer B."/>
        </authorList>
    </citation>
    <scope>NUCLEOTIDE SEQUENCE</scope>
    <source>
        <strain evidence="2">Allen 5258</strain>
    </source>
</reference>
<dbReference type="AlphaFoldDB" id="A0AAD9YWF7"/>
<feature type="region of interest" description="Disordered" evidence="1">
    <location>
        <begin position="1"/>
        <end position="53"/>
    </location>
</feature>
<accession>A0AAD9YWF7</accession>
<dbReference type="Proteomes" id="UP001276659">
    <property type="component" value="Unassembled WGS sequence"/>
</dbReference>
<gene>
    <name evidence="2" type="ORF">OEA41_010365</name>
</gene>
<feature type="compositionally biased region" description="Polar residues" evidence="1">
    <location>
        <begin position="42"/>
        <end position="51"/>
    </location>
</feature>
<keyword evidence="3" id="KW-1185">Reference proteome</keyword>
<evidence type="ECO:0000256" key="1">
    <source>
        <dbReference type="SAM" id="MobiDB-lite"/>
    </source>
</evidence>
<organism evidence="2 3">
    <name type="scientific">Lepraria neglecta</name>
    <dbReference type="NCBI Taxonomy" id="209136"/>
    <lineage>
        <taxon>Eukaryota</taxon>
        <taxon>Fungi</taxon>
        <taxon>Dikarya</taxon>
        <taxon>Ascomycota</taxon>
        <taxon>Pezizomycotina</taxon>
        <taxon>Lecanoromycetes</taxon>
        <taxon>OSLEUM clade</taxon>
        <taxon>Lecanoromycetidae</taxon>
        <taxon>Lecanorales</taxon>
        <taxon>Lecanorineae</taxon>
        <taxon>Stereocaulaceae</taxon>
        <taxon>Lepraria</taxon>
    </lineage>
</organism>
<name>A0AAD9YWF7_9LECA</name>
<dbReference type="EMBL" id="JASNWA010000011">
    <property type="protein sequence ID" value="KAK3167239.1"/>
    <property type="molecule type" value="Genomic_DNA"/>
</dbReference>
<sequence>MAGPPPGMPLRLAPRVPPNPTRKPNAPGQSDDVVANNEDPVQFQQSTSDPQENGIAIGNLNAGQAATVNGQVARPPATNAFSLAGTILTPGAPPVTVAGSPISLGPNALIAGPRSVAYALPPLSLVAGQVTTLNGQIVHTLSNGISIASTTLTPGASSITVHGTSISLGPSHLIIGTNSIPITLPARQPWSPDK</sequence>